<gene>
    <name evidence="2" type="ORF">IMF26_01310</name>
</gene>
<reference evidence="2" key="2">
    <citation type="journal article" date="2023" name="Biology">
        <title>Prokaryotic Life Associated with Coal-Fire Gas Vents Revealed by Metagenomics.</title>
        <authorList>
            <person name="Kadnikov V.V."/>
            <person name="Mardanov A.V."/>
            <person name="Beletsky A.V."/>
            <person name="Karnachuk O.V."/>
            <person name="Ravin N.V."/>
        </authorList>
    </citation>
    <scope>NUCLEOTIDE SEQUENCE</scope>
    <source>
        <strain evidence="2">Bu02</strain>
    </source>
</reference>
<accession>A0AAT9LEV2</accession>
<dbReference type="GO" id="GO:0016810">
    <property type="term" value="F:hydrolase activity, acting on carbon-nitrogen (but not peptide) bonds"/>
    <property type="evidence" value="ECO:0007669"/>
    <property type="project" value="InterPro"/>
</dbReference>
<dbReference type="AlphaFoldDB" id="A0AAT9LEV2"/>
<name>A0AAT9LEV2_9FIRM</name>
<dbReference type="EMBL" id="CP062796">
    <property type="protein sequence ID" value="QUL98752.1"/>
    <property type="molecule type" value="Genomic_DNA"/>
</dbReference>
<dbReference type="KEGG" id="fcz:IMF26_01310"/>
<dbReference type="Pfam" id="PF07969">
    <property type="entry name" value="Amidohydro_3"/>
    <property type="match status" value="2"/>
</dbReference>
<dbReference type="SUPFAM" id="SSF51338">
    <property type="entry name" value="Composite domain of metallo-dependent hydrolases"/>
    <property type="match status" value="1"/>
</dbReference>
<dbReference type="PANTHER" id="PTHR11647:SF1">
    <property type="entry name" value="COLLAPSIN RESPONSE MEDIATOR PROTEIN"/>
    <property type="match status" value="1"/>
</dbReference>
<sequence>MTFDVIIRGGEIIDGSGSVRYKKDIGLRGDTIAAIGELSGASAARIVDATGQVVAPGFIDMHSHADQTVLMYPSGESAIAQGITTSVCGQCGFSPAPLNRHWTACFWEWNWWDKVSPRKYYQEVVADLDMVKKHAKETDGLDITWSSFGEWLDVVERTRPGINIVPLVGHGTVRTAVMGTDYRRKATASEIEAMKRYVEEAMDSGAAGISNGMDYAPNCYCSVEESYEVIGVVARKGGLFSSHWRRTGLRQGLGDPGLINGIREAVDIAKKTGVKLQLAHLSPGYLVSPSPTPKLSVCAAEETLAVIDAALKDGVDLAFDVIPNHQTGGVLHVKYVAAVLAPWLKESGTLEQFAANLRAPDLREEIRQYVLSGKWFNLNPILQPGWANEMMIGKSKAGEFVGKTIAQIARERDQHPLDALMDVICADPYSILSRPSVGSDEVKRVFYRHPLAMVGIDTFLVNVTAEVKVPPYYLPNPNSFGGMARFIKRYALGLLGLEEGIRRITSLPAQRLGLKDRGLIAEGMKADIVVFNPEAVAEKSTDEEPRQYPEGFRWVFVNGQVAMEDGKLTLSRSGQVLRKNAQ</sequence>
<protein>
    <submittedName>
        <fullName evidence="2">Amidohydrolase family protein</fullName>
    </submittedName>
</protein>
<feature type="domain" description="Amidohydrolase 3" evidence="1">
    <location>
        <begin position="495"/>
        <end position="561"/>
    </location>
</feature>
<dbReference type="PANTHER" id="PTHR11647">
    <property type="entry name" value="HYDRANTOINASE/DIHYDROPYRIMIDINASE FAMILY MEMBER"/>
    <property type="match status" value="1"/>
</dbReference>
<dbReference type="Gene3D" id="3.20.20.140">
    <property type="entry name" value="Metal-dependent hydrolases"/>
    <property type="match status" value="2"/>
</dbReference>
<dbReference type="InterPro" id="IPR013108">
    <property type="entry name" value="Amidohydro_3"/>
</dbReference>
<feature type="domain" description="Amidohydrolase 3" evidence="1">
    <location>
        <begin position="45"/>
        <end position="211"/>
    </location>
</feature>
<dbReference type="InterPro" id="IPR032466">
    <property type="entry name" value="Metal_Hydrolase"/>
</dbReference>
<organism evidence="2">
    <name type="scientific">Candidatus Fermentithermobacillus carboniphilus</name>
    <dbReference type="NCBI Taxonomy" id="3085328"/>
    <lineage>
        <taxon>Bacteria</taxon>
        <taxon>Bacillati</taxon>
        <taxon>Bacillota</taxon>
        <taxon>Candidatus Fermentithermobacillia</taxon>
        <taxon>Candidatus Fermentithermobacillales</taxon>
        <taxon>Candidatus Fermentithermobacillaceae</taxon>
        <taxon>Candidatus Fermentithermobacillus</taxon>
    </lineage>
</organism>
<dbReference type="InterPro" id="IPR050378">
    <property type="entry name" value="Metallo-dep_Hydrolases_sf"/>
</dbReference>
<proteinExistence type="predicted"/>
<evidence type="ECO:0000313" key="2">
    <source>
        <dbReference type="EMBL" id="QUL98752.1"/>
    </source>
</evidence>
<dbReference type="SUPFAM" id="SSF51556">
    <property type="entry name" value="Metallo-dependent hydrolases"/>
    <property type="match status" value="1"/>
</dbReference>
<reference evidence="2" key="1">
    <citation type="submission" date="2020-10" db="EMBL/GenBank/DDBJ databases">
        <authorList>
            <person name="Kadnikov V."/>
            <person name="Beletsky A.V."/>
            <person name="Mardanov A.V."/>
            <person name="Karnachuk O.V."/>
            <person name="Ravin N.V."/>
        </authorList>
    </citation>
    <scope>NUCLEOTIDE SEQUENCE</scope>
    <source>
        <strain evidence="2">Bu02</strain>
    </source>
</reference>
<evidence type="ECO:0000259" key="1">
    <source>
        <dbReference type="Pfam" id="PF07969"/>
    </source>
</evidence>
<dbReference type="InterPro" id="IPR011059">
    <property type="entry name" value="Metal-dep_hydrolase_composite"/>
</dbReference>